<dbReference type="Gene3D" id="1.20.58.340">
    <property type="entry name" value="Magnesium transport protein CorA, transmembrane region"/>
    <property type="match status" value="1"/>
</dbReference>
<dbReference type="OrthoDB" id="3231000at2759"/>
<dbReference type="Proteomes" id="UP000801428">
    <property type="component" value="Unassembled WGS sequence"/>
</dbReference>
<dbReference type="SUPFAM" id="SSF144083">
    <property type="entry name" value="Magnesium transport protein CorA, transmembrane region"/>
    <property type="match status" value="1"/>
</dbReference>
<gene>
    <name evidence="6" type="ORF">E8E13_009052</name>
</gene>
<organism evidence="6 7">
    <name type="scientific">Curvularia kusanoi</name>
    <name type="common">Cochliobolus kusanoi</name>
    <dbReference type="NCBI Taxonomy" id="90978"/>
    <lineage>
        <taxon>Eukaryota</taxon>
        <taxon>Fungi</taxon>
        <taxon>Dikarya</taxon>
        <taxon>Ascomycota</taxon>
        <taxon>Pezizomycotina</taxon>
        <taxon>Dothideomycetes</taxon>
        <taxon>Pleosporomycetidae</taxon>
        <taxon>Pleosporales</taxon>
        <taxon>Pleosporineae</taxon>
        <taxon>Pleosporaceae</taxon>
        <taxon>Curvularia</taxon>
    </lineage>
</organism>
<keyword evidence="7" id="KW-1185">Reference proteome</keyword>
<evidence type="ECO:0000256" key="1">
    <source>
        <dbReference type="ARBA" id="ARBA00004141"/>
    </source>
</evidence>
<keyword evidence="3 5" id="KW-1133">Transmembrane helix</keyword>
<dbReference type="InterPro" id="IPR045863">
    <property type="entry name" value="CorA_TM1_TM2"/>
</dbReference>
<comment type="subcellular location">
    <subcellularLocation>
        <location evidence="1">Membrane</location>
        <topology evidence="1">Multi-pass membrane protein</topology>
    </subcellularLocation>
</comment>
<accession>A0A9P4TDL3</accession>
<comment type="caution">
    <text evidence="6">The sequence shown here is derived from an EMBL/GenBank/DDBJ whole genome shotgun (WGS) entry which is preliminary data.</text>
</comment>
<dbReference type="AlphaFoldDB" id="A0A9P4TDL3"/>
<feature type="transmembrane region" description="Helical" evidence="5">
    <location>
        <begin position="449"/>
        <end position="473"/>
    </location>
</feature>
<evidence type="ECO:0000256" key="3">
    <source>
        <dbReference type="ARBA" id="ARBA00022989"/>
    </source>
</evidence>
<evidence type="ECO:0000256" key="4">
    <source>
        <dbReference type="ARBA" id="ARBA00023136"/>
    </source>
</evidence>
<sequence>MSTPYPLWMQPPNLTPAARHVAKQEPGQEHLTWPWSLPIKDSVLFELEHVLTRNPGKGCQLVKYEYKRDIQAWRFQKATSTLEDIKNMVLCDPPSSRGYEGSSTFIVASSLQDEAVRALGHWMGIPPTFFMLPDVRLRVVARAGVFLFTLQYFSKYDVDSAPSRAQRSTHAQSCRFKTGDGHNPHEWRFTQARLVFLTERKPVKIERSWSNGQGNIRESSTEHKSIFDCAGLYLFDQEDSEMALKLKDLLLAFDRPNPIAEEIYQGIGQILQDVIYLVACNWLEFLNEADVHLNVMSKQCVAENLSPDKQIQYMQELHELLPLWTRVRRHLTAISSLIAQVQQHDISDAGYKRSTEQYYVKSLQVVDDQLGRCSDLVTQTNNLISLIFNLATLQESRAAVEESKAANRFASSIQRVTILTFVYLPLTLASSILGMNITQITGEVTHSQLWLYFVIAVVLMGITFGGWFVWAQLQSRLERRSRKRLCIKVAKGKGV</sequence>
<dbReference type="InterPro" id="IPR002523">
    <property type="entry name" value="MgTranspt_CorA/ZnTranspt_ZntB"/>
</dbReference>
<name>A0A9P4TDL3_CURKU</name>
<dbReference type="GO" id="GO:0016020">
    <property type="term" value="C:membrane"/>
    <property type="evidence" value="ECO:0007669"/>
    <property type="project" value="UniProtKB-SubCell"/>
</dbReference>
<evidence type="ECO:0000256" key="5">
    <source>
        <dbReference type="SAM" id="Phobius"/>
    </source>
</evidence>
<dbReference type="EMBL" id="SWKU01000012">
    <property type="protein sequence ID" value="KAF3002051.1"/>
    <property type="molecule type" value="Genomic_DNA"/>
</dbReference>
<feature type="transmembrane region" description="Helical" evidence="5">
    <location>
        <begin position="416"/>
        <end position="437"/>
    </location>
</feature>
<evidence type="ECO:0000313" key="6">
    <source>
        <dbReference type="EMBL" id="KAF3002051.1"/>
    </source>
</evidence>
<proteinExistence type="predicted"/>
<keyword evidence="4 5" id="KW-0472">Membrane</keyword>
<reference evidence="6" key="1">
    <citation type="submission" date="2019-04" db="EMBL/GenBank/DDBJ databases">
        <title>Sequencing of skin fungus with MAO and IRED activity.</title>
        <authorList>
            <person name="Marsaioli A.J."/>
            <person name="Bonatto J.M.C."/>
            <person name="Reis Junior O."/>
        </authorList>
    </citation>
    <scope>NUCLEOTIDE SEQUENCE</scope>
    <source>
        <strain evidence="6">30M1</strain>
    </source>
</reference>
<evidence type="ECO:0000313" key="7">
    <source>
        <dbReference type="Proteomes" id="UP000801428"/>
    </source>
</evidence>
<evidence type="ECO:0000256" key="2">
    <source>
        <dbReference type="ARBA" id="ARBA00022692"/>
    </source>
</evidence>
<dbReference type="GO" id="GO:0046873">
    <property type="term" value="F:metal ion transmembrane transporter activity"/>
    <property type="evidence" value="ECO:0007669"/>
    <property type="project" value="InterPro"/>
</dbReference>
<dbReference type="Pfam" id="PF01544">
    <property type="entry name" value="CorA"/>
    <property type="match status" value="1"/>
</dbReference>
<keyword evidence="2 5" id="KW-0812">Transmembrane</keyword>
<protein>
    <submittedName>
        <fullName evidence="6">Uncharacterized protein</fullName>
    </submittedName>
</protein>